<comment type="caution">
    <text evidence="1">The sequence shown here is derived from an EMBL/GenBank/DDBJ whole genome shotgun (WGS) entry which is preliminary data.</text>
</comment>
<name>A0A8J2UBP9_9BACT</name>
<dbReference type="Proteomes" id="UP000607559">
    <property type="component" value="Unassembled WGS sequence"/>
</dbReference>
<accession>A0A8J2UBP9</accession>
<dbReference type="EMBL" id="BMJC01000001">
    <property type="protein sequence ID" value="GGA93142.1"/>
    <property type="molecule type" value="Genomic_DNA"/>
</dbReference>
<dbReference type="RefSeq" id="WP_188930216.1">
    <property type="nucleotide sequence ID" value="NZ_BMJC01000001.1"/>
</dbReference>
<evidence type="ECO:0000313" key="2">
    <source>
        <dbReference type="Proteomes" id="UP000607559"/>
    </source>
</evidence>
<reference evidence="1" key="1">
    <citation type="journal article" date="2014" name="Int. J. Syst. Evol. Microbiol.">
        <title>Complete genome sequence of Corynebacterium casei LMG S-19264T (=DSM 44701T), isolated from a smear-ripened cheese.</title>
        <authorList>
            <consortium name="US DOE Joint Genome Institute (JGI-PGF)"/>
            <person name="Walter F."/>
            <person name="Albersmeier A."/>
            <person name="Kalinowski J."/>
            <person name="Ruckert C."/>
        </authorList>
    </citation>
    <scope>NUCLEOTIDE SEQUENCE</scope>
    <source>
        <strain evidence="1">CGMCC 1.15448</strain>
    </source>
</reference>
<dbReference type="AlphaFoldDB" id="A0A8J2UBP9"/>
<sequence length="148" mass="17255">MSTYNEYLHSNFKQLGFPNYIKMLDSEIRLKDMSFLFTQENLQQAPFFGRYNTKLCFAIIHPTDESGKRPYIGLIQSSLLDAAPEDQQKALIHNQVYYTPVPNRQAIIKDTIQFLEDHLRRKLSSLNRIALGNPVHELQLLSSNVRKR</sequence>
<protein>
    <submittedName>
        <fullName evidence="1">Uncharacterized protein</fullName>
    </submittedName>
</protein>
<organism evidence="1 2">
    <name type="scientific">Puia dinghuensis</name>
    <dbReference type="NCBI Taxonomy" id="1792502"/>
    <lineage>
        <taxon>Bacteria</taxon>
        <taxon>Pseudomonadati</taxon>
        <taxon>Bacteroidota</taxon>
        <taxon>Chitinophagia</taxon>
        <taxon>Chitinophagales</taxon>
        <taxon>Chitinophagaceae</taxon>
        <taxon>Puia</taxon>
    </lineage>
</organism>
<keyword evidence="2" id="KW-1185">Reference proteome</keyword>
<reference evidence="1" key="2">
    <citation type="submission" date="2020-09" db="EMBL/GenBank/DDBJ databases">
        <authorList>
            <person name="Sun Q."/>
            <person name="Zhou Y."/>
        </authorList>
    </citation>
    <scope>NUCLEOTIDE SEQUENCE</scope>
    <source>
        <strain evidence="1">CGMCC 1.15448</strain>
    </source>
</reference>
<evidence type="ECO:0000313" key="1">
    <source>
        <dbReference type="EMBL" id="GGA93142.1"/>
    </source>
</evidence>
<gene>
    <name evidence="1" type="ORF">GCM10011511_15690</name>
</gene>
<proteinExistence type="predicted"/>